<keyword evidence="6 13" id="KW-0808">Transferase</keyword>
<dbReference type="InterPro" id="IPR005145">
    <property type="entry name" value="Sua5_C"/>
</dbReference>
<dbReference type="GO" id="GO:0061710">
    <property type="term" value="F:L-threonylcarbamoyladenylate synthase"/>
    <property type="evidence" value="ECO:0007669"/>
    <property type="project" value="UniProtKB-EC"/>
</dbReference>
<dbReference type="PIRSF" id="PIRSF004930">
    <property type="entry name" value="Tln_factor_SUA5"/>
    <property type="match status" value="1"/>
</dbReference>
<dbReference type="InterPro" id="IPR017945">
    <property type="entry name" value="DHBP_synth_RibB-like_a/b_dom"/>
</dbReference>
<name>A0ABX2RCB3_9THEO</name>
<sequence length="342" mass="37761">METKIFKVNPENPEQTIINEAADYIKKGELVAFPTETVYGLGADAFNPAAVLKIFAAKGRPQDNPLIVHIARHEDIYRVAARVDVRAQKLMEKFWPGPLTLVLPRREELPGVVSAGLPTVAVRLPDHPVAVMLIEAAQTPIAAPSANRSGRPSPTSYEHVLDDLSGIIPVVLAGGNCRVGVESTVLDLTVTPPVILRPGGITPEMLEEVIGEVRYFNAKDLDAPKAPGMKYPHYAPRAPVYLVKTPEEIRKRAQELGAAGKNVGLLISWETKEQFFPDPFQNLLVLGSRNNPSELLHNLYEKLREFDRRDVELILAEVYPEEGLYLALMNRLKKAAAGRYLS</sequence>
<dbReference type="RefSeq" id="WP_028052261.1">
    <property type="nucleotide sequence ID" value="NZ_ATYG01000017.1"/>
</dbReference>
<protein>
    <recommendedName>
        <fullName evidence="4 13">Threonylcarbamoyl-AMP synthase</fullName>
        <shortName evidence="13">TC-AMP synthase</shortName>
        <ecNumber evidence="3 13">2.7.7.87</ecNumber>
    </recommendedName>
    <alternativeName>
        <fullName evidence="11 13">L-threonylcarbamoyladenylate synthase</fullName>
    </alternativeName>
</protein>
<accession>A0ABX2RCB3</accession>
<dbReference type="EC" id="2.7.7.87" evidence="3 13"/>
<comment type="caution">
    <text evidence="15">The sequence shown here is derived from an EMBL/GenBank/DDBJ whole genome shotgun (WGS) entry which is preliminary data.</text>
</comment>
<keyword evidence="7 13" id="KW-0819">tRNA processing</keyword>
<dbReference type="Pfam" id="PF03481">
    <property type="entry name" value="Sua5_C"/>
    <property type="match status" value="1"/>
</dbReference>
<evidence type="ECO:0000259" key="14">
    <source>
        <dbReference type="PROSITE" id="PS51163"/>
    </source>
</evidence>
<gene>
    <name evidence="15" type="ORF">HDG70_001418</name>
</gene>
<evidence type="ECO:0000256" key="6">
    <source>
        <dbReference type="ARBA" id="ARBA00022679"/>
    </source>
</evidence>
<organism evidence="15 16">
    <name type="scientific">Carboxydothermus ferrireducens DSM 11255</name>
    <dbReference type="NCBI Taxonomy" id="1119529"/>
    <lineage>
        <taxon>Bacteria</taxon>
        <taxon>Bacillati</taxon>
        <taxon>Bacillota</taxon>
        <taxon>Clostridia</taxon>
        <taxon>Thermoanaerobacterales</taxon>
        <taxon>Thermoanaerobacteraceae</taxon>
        <taxon>Carboxydothermus</taxon>
    </lineage>
</organism>
<dbReference type="EMBL" id="JACCBS010000002">
    <property type="protein sequence ID" value="NYE57703.1"/>
    <property type="molecule type" value="Genomic_DNA"/>
</dbReference>
<evidence type="ECO:0000256" key="11">
    <source>
        <dbReference type="ARBA" id="ARBA00029774"/>
    </source>
</evidence>
<keyword evidence="10 13" id="KW-0067">ATP-binding</keyword>
<dbReference type="InterPro" id="IPR006070">
    <property type="entry name" value="Sua5-like_dom"/>
</dbReference>
<dbReference type="InterPro" id="IPR050156">
    <property type="entry name" value="TC-AMP_synthase_SUA5"/>
</dbReference>
<comment type="function">
    <text evidence="13">Required for the formation of a threonylcarbamoyl group on adenosine at position 37 (t(6)A37) in tRNAs that read codons beginning with adenine.</text>
</comment>
<dbReference type="InterPro" id="IPR038385">
    <property type="entry name" value="Sua5/YwlC_C"/>
</dbReference>
<comment type="catalytic activity">
    <reaction evidence="12 13">
        <text>L-threonine + hydrogencarbonate + ATP = L-threonylcarbamoyladenylate + diphosphate + H2O</text>
        <dbReference type="Rhea" id="RHEA:36407"/>
        <dbReference type="ChEBI" id="CHEBI:15377"/>
        <dbReference type="ChEBI" id="CHEBI:17544"/>
        <dbReference type="ChEBI" id="CHEBI:30616"/>
        <dbReference type="ChEBI" id="CHEBI:33019"/>
        <dbReference type="ChEBI" id="CHEBI:57926"/>
        <dbReference type="ChEBI" id="CHEBI:73682"/>
        <dbReference type="EC" id="2.7.7.87"/>
    </reaction>
</comment>
<dbReference type="NCBIfam" id="TIGR00057">
    <property type="entry name" value="L-threonylcarbamoyladenylate synthase"/>
    <property type="match status" value="1"/>
</dbReference>
<evidence type="ECO:0000313" key="15">
    <source>
        <dbReference type="EMBL" id="NYE57703.1"/>
    </source>
</evidence>
<evidence type="ECO:0000256" key="10">
    <source>
        <dbReference type="ARBA" id="ARBA00022840"/>
    </source>
</evidence>
<dbReference type="Gene3D" id="3.90.870.10">
    <property type="entry name" value="DHBP synthase"/>
    <property type="match status" value="1"/>
</dbReference>
<keyword evidence="8 13" id="KW-0548">Nucleotidyltransferase</keyword>
<feature type="domain" description="YrdC-like" evidence="14">
    <location>
        <begin position="15"/>
        <end position="201"/>
    </location>
</feature>
<dbReference type="Gene3D" id="3.40.50.11030">
    <property type="entry name" value="Threonylcarbamoyl-AMP synthase, C-terminal domain"/>
    <property type="match status" value="1"/>
</dbReference>
<dbReference type="PROSITE" id="PS51163">
    <property type="entry name" value="YRDC"/>
    <property type="match status" value="1"/>
</dbReference>
<dbReference type="PANTHER" id="PTHR17490:SF16">
    <property type="entry name" value="THREONYLCARBAMOYL-AMP SYNTHASE"/>
    <property type="match status" value="1"/>
</dbReference>
<evidence type="ECO:0000256" key="1">
    <source>
        <dbReference type="ARBA" id="ARBA00004496"/>
    </source>
</evidence>
<evidence type="ECO:0000256" key="12">
    <source>
        <dbReference type="ARBA" id="ARBA00048366"/>
    </source>
</evidence>
<dbReference type="Pfam" id="PF01300">
    <property type="entry name" value="Sua5_yciO_yrdC"/>
    <property type="match status" value="1"/>
</dbReference>
<evidence type="ECO:0000256" key="13">
    <source>
        <dbReference type="PIRNR" id="PIRNR004930"/>
    </source>
</evidence>
<proteinExistence type="inferred from homology"/>
<evidence type="ECO:0000256" key="7">
    <source>
        <dbReference type="ARBA" id="ARBA00022694"/>
    </source>
</evidence>
<evidence type="ECO:0000256" key="5">
    <source>
        <dbReference type="ARBA" id="ARBA00022490"/>
    </source>
</evidence>
<evidence type="ECO:0000313" key="16">
    <source>
        <dbReference type="Proteomes" id="UP000604066"/>
    </source>
</evidence>
<evidence type="ECO:0000256" key="3">
    <source>
        <dbReference type="ARBA" id="ARBA00012584"/>
    </source>
</evidence>
<reference evidence="15 16" key="1">
    <citation type="submission" date="2020-07" db="EMBL/GenBank/DDBJ databases">
        <title>Genomic Encyclopedia of Type Strains, Phase III (KMG-III): the genomes of soil and plant-associated and newly described type strains.</title>
        <authorList>
            <person name="Whitman W."/>
        </authorList>
    </citation>
    <scope>NUCLEOTIDE SEQUENCE [LARGE SCALE GENOMIC DNA]</scope>
    <source>
        <strain evidence="15 16">DSM 11255</strain>
    </source>
</reference>
<keyword evidence="16" id="KW-1185">Reference proteome</keyword>
<keyword evidence="9 13" id="KW-0547">Nucleotide-binding</keyword>
<dbReference type="InterPro" id="IPR010923">
    <property type="entry name" value="T(6)A37_SUA5"/>
</dbReference>
<comment type="similarity">
    <text evidence="2 13">Belongs to the SUA5 family.</text>
</comment>
<dbReference type="PANTHER" id="PTHR17490">
    <property type="entry name" value="SUA5"/>
    <property type="match status" value="1"/>
</dbReference>
<evidence type="ECO:0000256" key="4">
    <source>
        <dbReference type="ARBA" id="ARBA00015492"/>
    </source>
</evidence>
<dbReference type="SUPFAM" id="SSF55821">
    <property type="entry name" value="YrdC/RibB"/>
    <property type="match status" value="1"/>
</dbReference>
<evidence type="ECO:0000256" key="9">
    <source>
        <dbReference type="ARBA" id="ARBA00022741"/>
    </source>
</evidence>
<evidence type="ECO:0000256" key="8">
    <source>
        <dbReference type="ARBA" id="ARBA00022695"/>
    </source>
</evidence>
<keyword evidence="5 13" id="KW-0963">Cytoplasm</keyword>
<comment type="subcellular location">
    <subcellularLocation>
        <location evidence="1 13">Cytoplasm</location>
    </subcellularLocation>
</comment>
<evidence type="ECO:0000256" key="2">
    <source>
        <dbReference type="ARBA" id="ARBA00007663"/>
    </source>
</evidence>
<dbReference type="Proteomes" id="UP000604066">
    <property type="component" value="Unassembled WGS sequence"/>
</dbReference>